<reference evidence="1 2" key="2">
    <citation type="journal article" date="2022" name="Mol. Ecol. Resour.">
        <title>The genomes of chicory, endive, great burdock and yacon provide insights into Asteraceae paleo-polyploidization history and plant inulin production.</title>
        <authorList>
            <person name="Fan W."/>
            <person name="Wang S."/>
            <person name="Wang H."/>
            <person name="Wang A."/>
            <person name="Jiang F."/>
            <person name="Liu H."/>
            <person name="Zhao H."/>
            <person name="Xu D."/>
            <person name="Zhang Y."/>
        </authorList>
    </citation>
    <scope>NUCLEOTIDE SEQUENCE [LARGE SCALE GENOMIC DNA]</scope>
    <source>
        <strain evidence="2">cv. Yunnan</strain>
        <tissue evidence="1">Leaves</tissue>
    </source>
</reference>
<comment type="caution">
    <text evidence="1">The sequence shown here is derived from an EMBL/GenBank/DDBJ whole genome shotgun (WGS) entry which is preliminary data.</text>
</comment>
<accession>A0ACB9E8B9</accession>
<proteinExistence type="predicted"/>
<reference evidence="2" key="1">
    <citation type="journal article" date="2022" name="Mol. Ecol. Resour.">
        <title>The genomes of chicory, endive, great burdock and yacon provide insights into Asteraceae palaeo-polyploidization history and plant inulin production.</title>
        <authorList>
            <person name="Fan W."/>
            <person name="Wang S."/>
            <person name="Wang H."/>
            <person name="Wang A."/>
            <person name="Jiang F."/>
            <person name="Liu H."/>
            <person name="Zhao H."/>
            <person name="Xu D."/>
            <person name="Zhang Y."/>
        </authorList>
    </citation>
    <scope>NUCLEOTIDE SEQUENCE [LARGE SCALE GENOMIC DNA]</scope>
    <source>
        <strain evidence="2">cv. Yunnan</strain>
    </source>
</reference>
<sequence>MSLDHFQIPYFNAQFQHHDKSLITFEGSSNNGGIVSGFDQFSDPALNLHPQGGSPIGLTLRKSNSLINLVEMTLSHEREQKKVESHQIPEKLKASNFPALLLQIGTWKRISRNEGDLVAKIYYAKKKLVWEFLDGPLKNKIEIQWSEISAIRSFVYEGRHGRLEIELNQPPLFCREINPQPRKHTQWKQTTDFTGGQASICRRHTIIFPPGILDKQYEKLLQRDNRLFNLSQQPYPVNNYPFFYQPNHCLDYSYSNVHHQPPTHFHGDHDSNLLMSVMTFPCSDEGSKRNTIKNQERGNNQFEGIYATPIGVQDQQSQRDMLHEDINFMGYINGGISSIEELHVNSRIGIQEGNSWFGVPQLPWESGMEDFGSHQYNPNWT</sequence>
<dbReference type="Proteomes" id="UP001056120">
    <property type="component" value="Linkage Group LG18"/>
</dbReference>
<dbReference type="EMBL" id="CM042035">
    <property type="protein sequence ID" value="KAI3755041.1"/>
    <property type="molecule type" value="Genomic_DNA"/>
</dbReference>
<protein>
    <submittedName>
        <fullName evidence="1">Uncharacterized protein</fullName>
    </submittedName>
</protein>
<name>A0ACB9E8B9_9ASTR</name>
<evidence type="ECO:0000313" key="2">
    <source>
        <dbReference type="Proteomes" id="UP001056120"/>
    </source>
</evidence>
<organism evidence="1 2">
    <name type="scientific">Smallanthus sonchifolius</name>
    <dbReference type="NCBI Taxonomy" id="185202"/>
    <lineage>
        <taxon>Eukaryota</taxon>
        <taxon>Viridiplantae</taxon>
        <taxon>Streptophyta</taxon>
        <taxon>Embryophyta</taxon>
        <taxon>Tracheophyta</taxon>
        <taxon>Spermatophyta</taxon>
        <taxon>Magnoliopsida</taxon>
        <taxon>eudicotyledons</taxon>
        <taxon>Gunneridae</taxon>
        <taxon>Pentapetalae</taxon>
        <taxon>asterids</taxon>
        <taxon>campanulids</taxon>
        <taxon>Asterales</taxon>
        <taxon>Asteraceae</taxon>
        <taxon>Asteroideae</taxon>
        <taxon>Heliantheae alliance</taxon>
        <taxon>Millerieae</taxon>
        <taxon>Smallanthus</taxon>
    </lineage>
</organism>
<keyword evidence="2" id="KW-1185">Reference proteome</keyword>
<evidence type="ECO:0000313" key="1">
    <source>
        <dbReference type="EMBL" id="KAI3755041.1"/>
    </source>
</evidence>
<gene>
    <name evidence="1" type="ORF">L1987_54834</name>
</gene>